<keyword evidence="4 7" id="KW-0808">Transferase</keyword>
<comment type="caution">
    <text evidence="7">The sequence shown here is derived from an EMBL/GenBank/DDBJ whole genome shotgun (WGS) entry which is preliminary data.</text>
</comment>
<evidence type="ECO:0000259" key="6">
    <source>
        <dbReference type="Pfam" id="PF00535"/>
    </source>
</evidence>
<evidence type="ECO:0000256" key="1">
    <source>
        <dbReference type="ARBA" id="ARBA00004236"/>
    </source>
</evidence>
<gene>
    <name evidence="7" type="ORF">Rsw2DRAFT_0508</name>
</gene>
<dbReference type="InterPro" id="IPR029044">
    <property type="entry name" value="Nucleotide-diphossugar_trans"/>
</dbReference>
<dbReference type="PANTHER" id="PTHR43646">
    <property type="entry name" value="GLYCOSYLTRANSFERASE"/>
    <property type="match status" value="1"/>
</dbReference>
<comment type="subcellular location">
    <subcellularLocation>
        <location evidence="1">Cell membrane</location>
    </subcellularLocation>
</comment>
<dbReference type="GO" id="GO:0016757">
    <property type="term" value="F:glycosyltransferase activity"/>
    <property type="evidence" value="ECO:0007669"/>
    <property type="project" value="UniProtKB-KW"/>
</dbReference>
<dbReference type="Proteomes" id="UP000010121">
    <property type="component" value="Unassembled WGS sequence"/>
</dbReference>
<reference evidence="7 8" key="1">
    <citation type="submission" date="2009-08" db="EMBL/GenBank/DDBJ databases">
        <title>The draft genome of Rhodobacter sp. SW2.</title>
        <authorList>
            <consortium name="US DOE Joint Genome Institute (JGI-PGF)"/>
            <person name="Lucas S."/>
            <person name="Copeland A."/>
            <person name="Lapidus A."/>
            <person name="Glavina del Rio T."/>
            <person name="Tice H."/>
            <person name="Bruce D."/>
            <person name="Goodwin L."/>
            <person name="Pitluck S."/>
            <person name="Larimer F."/>
            <person name="Land M.L."/>
            <person name="Hauser L."/>
            <person name="Emerson D."/>
        </authorList>
    </citation>
    <scope>NUCLEOTIDE SEQUENCE [LARGE SCALE GENOMIC DNA]</scope>
    <source>
        <strain evidence="7 8">SW2</strain>
    </source>
</reference>
<organism evidence="7 8">
    <name type="scientific">Rhodobacter ferrooxidans</name>
    <dbReference type="NCBI Taxonomy" id="371731"/>
    <lineage>
        <taxon>Bacteria</taxon>
        <taxon>Pseudomonadati</taxon>
        <taxon>Pseudomonadota</taxon>
        <taxon>Alphaproteobacteria</taxon>
        <taxon>Rhodobacterales</taxon>
        <taxon>Rhodobacter group</taxon>
        <taxon>Rhodobacter</taxon>
    </lineage>
</organism>
<proteinExistence type="predicted"/>
<dbReference type="eggNOG" id="COG1215">
    <property type="taxonomic scope" value="Bacteria"/>
</dbReference>
<evidence type="ECO:0000313" key="8">
    <source>
        <dbReference type="Proteomes" id="UP000010121"/>
    </source>
</evidence>
<dbReference type="Pfam" id="PF00535">
    <property type="entry name" value="Glycos_transf_2"/>
    <property type="match status" value="1"/>
</dbReference>
<name>C8RXI0_9RHOB</name>
<keyword evidence="3" id="KW-0328">Glycosyltransferase</keyword>
<evidence type="ECO:0000256" key="2">
    <source>
        <dbReference type="ARBA" id="ARBA00022475"/>
    </source>
</evidence>
<dbReference type="RefSeq" id="WP_008027741.1">
    <property type="nucleotide sequence ID" value="NZ_ACYY01000002.1"/>
</dbReference>
<evidence type="ECO:0000256" key="5">
    <source>
        <dbReference type="ARBA" id="ARBA00023136"/>
    </source>
</evidence>
<dbReference type="SUPFAM" id="SSF53448">
    <property type="entry name" value="Nucleotide-diphospho-sugar transferases"/>
    <property type="match status" value="1"/>
</dbReference>
<evidence type="ECO:0000313" key="7">
    <source>
        <dbReference type="EMBL" id="EEW26705.1"/>
    </source>
</evidence>
<keyword evidence="8" id="KW-1185">Reference proteome</keyword>
<evidence type="ECO:0000256" key="4">
    <source>
        <dbReference type="ARBA" id="ARBA00022679"/>
    </source>
</evidence>
<dbReference type="InterPro" id="IPR001173">
    <property type="entry name" value="Glyco_trans_2-like"/>
</dbReference>
<dbReference type="Gene3D" id="3.90.550.10">
    <property type="entry name" value="Spore Coat Polysaccharide Biosynthesis Protein SpsA, Chain A"/>
    <property type="match status" value="1"/>
</dbReference>
<keyword evidence="5" id="KW-0472">Membrane</keyword>
<evidence type="ECO:0000256" key="3">
    <source>
        <dbReference type="ARBA" id="ARBA00022676"/>
    </source>
</evidence>
<dbReference type="GO" id="GO:0005886">
    <property type="term" value="C:plasma membrane"/>
    <property type="evidence" value="ECO:0007669"/>
    <property type="project" value="UniProtKB-SubCell"/>
</dbReference>
<feature type="domain" description="Glycosyltransferase 2-like" evidence="6">
    <location>
        <begin position="3"/>
        <end position="140"/>
    </location>
</feature>
<accession>C8RXI0</accession>
<dbReference type="EMBL" id="ACYY01000002">
    <property type="protein sequence ID" value="EEW26705.1"/>
    <property type="molecule type" value="Genomic_DNA"/>
</dbReference>
<sequence length="273" mass="28860">MLSVIIPANNEAGYIGACLQALLASDPVPGGAEALVVANGCRDATADLARGFGDRAAQAGWGLTVLNLTEGSKPAALNAGDAVARGEMRAYLDADVQVSTALMAQLAAALATPSPGYASGTPQIPPARSPITRAYARFWQRLPFAQSPAPGYGLYAVNAAGRARWGAFPDIISDDTFVRLHFDASERIACPAPYLWPMIEGFGPLVRVRRRQDAGVAEIARLYPDLPPREAKPPLTTQHLARLALTDPAGFATYAAVALTVRLKRNGAWTRGR</sequence>
<dbReference type="STRING" id="371731.Rsw2DRAFT_0508"/>
<dbReference type="AlphaFoldDB" id="C8RXI0"/>
<keyword evidence="2" id="KW-1003">Cell membrane</keyword>
<protein>
    <submittedName>
        <fullName evidence="7">Glycosyl transferase family 2</fullName>
    </submittedName>
</protein>
<dbReference type="PANTHER" id="PTHR43646:SF2">
    <property type="entry name" value="GLYCOSYLTRANSFERASE 2-LIKE DOMAIN-CONTAINING PROTEIN"/>
    <property type="match status" value="1"/>
</dbReference>